<name>A0A4R2N8C8_9PAST</name>
<feature type="transmembrane region" description="Helical" evidence="1">
    <location>
        <begin position="106"/>
        <end position="126"/>
    </location>
</feature>
<accession>A0A4R2N8C8</accession>
<organism evidence="2 3">
    <name type="scientific">Nicoletella semolina</name>
    <dbReference type="NCBI Taxonomy" id="271160"/>
    <lineage>
        <taxon>Bacteria</taxon>
        <taxon>Pseudomonadati</taxon>
        <taxon>Pseudomonadota</taxon>
        <taxon>Gammaproteobacteria</taxon>
        <taxon>Pasteurellales</taxon>
        <taxon>Pasteurellaceae</taxon>
        <taxon>Nicoletella</taxon>
    </lineage>
</organism>
<gene>
    <name evidence="2" type="ORF">EV693_10787</name>
</gene>
<keyword evidence="1" id="KW-1133">Transmembrane helix</keyword>
<evidence type="ECO:0000313" key="3">
    <source>
        <dbReference type="Proteomes" id="UP000295537"/>
    </source>
</evidence>
<dbReference type="InterPro" id="IPR007359">
    <property type="entry name" value="SigmaE_reg_RseC_MucC"/>
</dbReference>
<dbReference type="PANTHER" id="PTHR35867">
    <property type="entry name" value="PROTEIN RSEC"/>
    <property type="match status" value="1"/>
</dbReference>
<feature type="transmembrane region" description="Helical" evidence="1">
    <location>
        <begin position="80"/>
        <end position="100"/>
    </location>
</feature>
<reference evidence="2 3" key="1">
    <citation type="submission" date="2019-03" db="EMBL/GenBank/DDBJ databases">
        <title>Genomic Encyclopedia of Type Strains, Phase IV (KMG-IV): sequencing the most valuable type-strain genomes for metagenomic binning, comparative biology and taxonomic classification.</title>
        <authorList>
            <person name="Goeker M."/>
        </authorList>
    </citation>
    <scope>NUCLEOTIDE SEQUENCE [LARGE SCALE GENOMIC DNA]</scope>
    <source>
        <strain evidence="2 3">DSM 16380</strain>
    </source>
</reference>
<protein>
    <submittedName>
        <fullName evidence="2">RseC/MucC-like positive regulator of sigma(E)</fullName>
    </submittedName>
</protein>
<dbReference type="EMBL" id="SLXJ01000007">
    <property type="protein sequence ID" value="TCP17222.1"/>
    <property type="molecule type" value="Genomic_DNA"/>
</dbReference>
<comment type="caution">
    <text evidence="2">The sequence shown here is derived from an EMBL/GenBank/DDBJ whole genome shotgun (WGS) entry which is preliminary data.</text>
</comment>
<dbReference type="Proteomes" id="UP000295537">
    <property type="component" value="Unassembled WGS sequence"/>
</dbReference>
<sequence length="142" mass="15444">MMVEQAVVVEYRDGIAKVQCYAKSACGGCSANGSCGTKSLSALSGEKFVPEFYLEVNETLNVGDKIAIGLAEKSVLNSVFLLYGIPLFSLLASTFIFSSFITNELITAMAIVITTLFTFAGIKLFLNHTSQQAYIPQFLYRI</sequence>
<dbReference type="AlphaFoldDB" id="A0A4R2N8C8"/>
<keyword evidence="3" id="KW-1185">Reference proteome</keyword>
<evidence type="ECO:0000313" key="2">
    <source>
        <dbReference type="EMBL" id="TCP17222.1"/>
    </source>
</evidence>
<dbReference type="PANTHER" id="PTHR35867:SF1">
    <property type="entry name" value="PROTEIN RSEC"/>
    <property type="match status" value="1"/>
</dbReference>
<keyword evidence="1" id="KW-0472">Membrane</keyword>
<evidence type="ECO:0000256" key="1">
    <source>
        <dbReference type="SAM" id="Phobius"/>
    </source>
</evidence>
<dbReference type="PIRSF" id="PIRSF004923">
    <property type="entry name" value="RseC"/>
    <property type="match status" value="1"/>
</dbReference>
<dbReference type="RefSeq" id="WP_132501446.1">
    <property type="nucleotide sequence ID" value="NZ_LVXA01000001.1"/>
</dbReference>
<dbReference type="OrthoDB" id="9795854at2"/>
<proteinExistence type="predicted"/>
<dbReference type="InterPro" id="IPR026268">
    <property type="entry name" value="RseC"/>
</dbReference>
<keyword evidence="1" id="KW-0812">Transmembrane</keyword>
<dbReference type="Pfam" id="PF04246">
    <property type="entry name" value="RseC_MucC"/>
    <property type="match status" value="1"/>
</dbReference>